<name>A0ABU1K459_9FLAO</name>
<dbReference type="RefSeq" id="WP_309727319.1">
    <property type="nucleotide sequence ID" value="NZ_JAVDQA010000002.1"/>
</dbReference>
<evidence type="ECO:0000313" key="2">
    <source>
        <dbReference type="Proteomes" id="UP001257659"/>
    </source>
</evidence>
<evidence type="ECO:0000313" key="1">
    <source>
        <dbReference type="EMBL" id="MDR6300409.1"/>
    </source>
</evidence>
<keyword evidence="2" id="KW-1185">Reference proteome</keyword>
<reference evidence="1 2" key="1">
    <citation type="submission" date="2023-07" db="EMBL/GenBank/DDBJ databases">
        <title>Genomic Encyclopedia of Type Strains, Phase IV (KMG-IV): sequencing the most valuable type-strain genomes for metagenomic binning, comparative biology and taxonomic classification.</title>
        <authorList>
            <person name="Goeker M."/>
        </authorList>
    </citation>
    <scope>NUCLEOTIDE SEQUENCE [LARGE SCALE GENOMIC DNA]</scope>
    <source>
        <strain evidence="1 2">DSM 102814</strain>
    </source>
</reference>
<dbReference type="Proteomes" id="UP001257659">
    <property type="component" value="Unassembled WGS sequence"/>
</dbReference>
<comment type="caution">
    <text evidence="1">The sequence shown here is derived from an EMBL/GenBank/DDBJ whole genome shotgun (WGS) entry which is preliminary data.</text>
</comment>
<sequence length="299" mass="35755">MKLKHLFTGVFAVAFGLLGNAQKSSVKEDKKAIKEMCGCFEVTFKYTETFAPEIDYEKAYDYTATALEWAEMIEEEDDKLSIQHLLVINDTTIIKHWRQDWTYEDRTRYEYDKNNHWKFVKAPKREVKGQWTQSVYQVDDSPRYAGSATWIHADGRHYWDNETDSPLPRREYSKRSDYNVMNRGNHVEITDYGWLHEQDNKKIIREDGEEDVLLVQEKGYNVYKKVPDEKCLAAKNWWTENQEFWAKARNQWDDIFNKNEDLALKKEVDEQPLFMHLFPMDVNTDEEKIEETIQQFIEE</sequence>
<dbReference type="InterPro" id="IPR046715">
    <property type="entry name" value="DUF6607"/>
</dbReference>
<organism evidence="1 2">
    <name type="scientific">Mesonia maritima</name>
    <dbReference type="NCBI Taxonomy" id="1793873"/>
    <lineage>
        <taxon>Bacteria</taxon>
        <taxon>Pseudomonadati</taxon>
        <taxon>Bacteroidota</taxon>
        <taxon>Flavobacteriia</taxon>
        <taxon>Flavobacteriales</taxon>
        <taxon>Flavobacteriaceae</taxon>
        <taxon>Mesonia</taxon>
    </lineage>
</organism>
<accession>A0ABU1K459</accession>
<dbReference type="Pfam" id="PF20311">
    <property type="entry name" value="DUF6607"/>
    <property type="match status" value="1"/>
</dbReference>
<gene>
    <name evidence="1" type="ORF">GGR31_001040</name>
</gene>
<dbReference type="EMBL" id="JAVDQA010000002">
    <property type="protein sequence ID" value="MDR6300409.1"/>
    <property type="molecule type" value="Genomic_DNA"/>
</dbReference>
<proteinExistence type="predicted"/>
<protein>
    <submittedName>
        <fullName evidence="1">Uncharacterized protein</fullName>
    </submittedName>
</protein>